<dbReference type="Pfam" id="PF13564">
    <property type="entry name" value="DoxX_2"/>
    <property type="match status" value="1"/>
</dbReference>
<comment type="subcellular location">
    <subcellularLocation>
        <location evidence="1">Membrane</location>
        <topology evidence="1">Multi-pass membrane protein</topology>
    </subcellularLocation>
</comment>
<dbReference type="AlphaFoldDB" id="A0A1M6QQ04"/>
<evidence type="ECO:0000256" key="1">
    <source>
        <dbReference type="ARBA" id="ARBA00004141"/>
    </source>
</evidence>
<feature type="transmembrane region" description="Helical" evidence="5">
    <location>
        <begin position="51"/>
        <end position="72"/>
    </location>
</feature>
<keyword evidence="4 5" id="KW-0472">Membrane</keyword>
<dbReference type="GO" id="GO:0016020">
    <property type="term" value="C:membrane"/>
    <property type="evidence" value="ECO:0007669"/>
    <property type="project" value="UniProtKB-SubCell"/>
</dbReference>
<dbReference type="InterPro" id="IPR032808">
    <property type="entry name" value="DoxX"/>
</dbReference>
<dbReference type="STRING" id="228958.SAMN04488007_2419"/>
<keyword evidence="2 5" id="KW-0812">Transmembrane</keyword>
<feature type="transmembrane region" description="Helical" evidence="5">
    <location>
        <begin position="6"/>
        <end position="22"/>
    </location>
</feature>
<dbReference type="Proteomes" id="UP000184314">
    <property type="component" value="Unassembled WGS sequence"/>
</dbReference>
<dbReference type="RefSeq" id="WP_170861957.1">
    <property type="nucleotide sequence ID" value="NZ_FQZX01000002.1"/>
</dbReference>
<evidence type="ECO:0000256" key="4">
    <source>
        <dbReference type="ARBA" id="ARBA00023136"/>
    </source>
</evidence>
<reference evidence="7" key="1">
    <citation type="submission" date="2016-11" db="EMBL/GenBank/DDBJ databases">
        <authorList>
            <person name="Varghese N."/>
            <person name="Submissions S."/>
        </authorList>
    </citation>
    <scope>NUCLEOTIDE SEQUENCE [LARGE SCALE GENOMIC DNA]</scope>
    <source>
        <strain evidence="7">DSM 16478</strain>
    </source>
</reference>
<dbReference type="EMBL" id="FQZX01000002">
    <property type="protein sequence ID" value="SHK22173.1"/>
    <property type="molecule type" value="Genomic_DNA"/>
</dbReference>
<protein>
    <submittedName>
        <fullName evidence="6">DoxX-like family protein</fullName>
    </submittedName>
</protein>
<evidence type="ECO:0000313" key="7">
    <source>
        <dbReference type="Proteomes" id="UP000184314"/>
    </source>
</evidence>
<gene>
    <name evidence="6" type="ORF">SAMN04488007_2419</name>
</gene>
<name>A0A1M6QQ04_9FLAO</name>
<evidence type="ECO:0000256" key="3">
    <source>
        <dbReference type="ARBA" id="ARBA00022989"/>
    </source>
</evidence>
<organism evidence="6 7">
    <name type="scientific">Maribacter aquivivus</name>
    <dbReference type="NCBI Taxonomy" id="228958"/>
    <lineage>
        <taxon>Bacteria</taxon>
        <taxon>Pseudomonadati</taxon>
        <taxon>Bacteroidota</taxon>
        <taxon>Flavobacteriia</taxon>
        <taxon>Flavobacteriales</taxon>
        <taxon>Flavobacteriaceae</taxon>
        <taxon>Maribacter</taxon>
    </lineage>
</organism>
<sequence>MNYLIIIFQIIVALSILNVWLIQNKKPTKWRGGKAKTIIEEFEVYGLSKQMCYIIGFFKVTLTILLLVAIWFPVVKQPAALGLAAFLMGSIAMHIKIKDPLFKSFPAALFLVLCLCIAFL</sequence>
<evidence type="ECO:0000256" key="5">
    <source>
        <dbReference type="SAM" id="Phobius"/>
    </source>
</evidence>
<evidence type="ECO:0000313" key="6">
    <source>
        <dbReference type="EMBL" id="SHK22173.1"/>
    </source>
</evidence>
<proteinExistence type="predicted"/>
<accession>A0A1M6QQ04</accession>
<keyword evidence="7" id="KW-1185">Reference proteome</keyword>
<feature type="transmembrane region" description="Helical" evidence="5">
    <location>
        <begin position="102"/>
        <end position="119"/>
    </location>
</feature>
<evidence type="ECO:0000256" key="2">
    <source>
        <dbReference type="ARBA" id="ARBA00022692"/>
    </source>
</evidence>
<keyword evidence="3 5" id="KW-1133">Transmembrane helix</keyword>